<proteinExistence type="inferred from homology"/>
<keyword evidence="6 9" id="KW-0812">Transmembrane</keyword>
<dbReference type="PROSITE" id="PS00216">
    <property type="entry name" value="SUGAR_TRANSPORT_1"/>
    <property type="match status" value="1"/>
</dbReference>
<evidence type="ECO:0000256" key="5">
    <source>
        <dbReference type="ARBA" id="ARBA00022519"/>
    </source>
</evidence>
<evidence type="ECO:0000313" key="11">
    <source>
        <dbReference type="EMBL" id="VEB60191.1"/>
    </source>
</evidence>
<dbReference type="SUPFAM" id="SSF103473">
    <property type="entry name" value="MFS general substrate transporter"/>
    <property type="match status" value="1"/>
</dbReference>
<dbReference type="PANTHER" id="PTHR23514">
    <property type="entry name" value="BYPASS OF STOP CODON PROTEIN 6"/>
    <property type="match status" value="1"/>
</dbReference>
<feature type="transmembrane region" description="Helical" evidence="9">
    <location>
        <begin position="12"/>
        <end position="30"/>
    </location>
</feature>
<dbReference type="InterPro" id="IPR020846">
    <property type="entry name" value="MFS_dom"/>
</dbReference>
<name>A0A3S4I0V0_SALET</name>
<comment type="subcellular location">
    <subcellularLocation>
        <location evidence="1">Cell inner membrane</location>
        <topology evidence="1">Multi-pass membrane protein</topology>
    </subcellularLocation>
</comment>
<gene>
    <name evidence="11" type="primary">ydiM_1</name>
    <name evidence="11" type="ORF">NCTC6754_06307</name>
</gene>
<keyword evidence="8 9" id="KW-0472">Membrane</keyword>
<evidence type="ECO:0000259" key="10">
    <source>
        <dbReference type="PROSITE" id="PS50850"/>
    </source>
</evidence>
<evidence type="ECO:0000256" key="6">
    <source>
        <dbReference type="ARBA" id="ARBA00022692"/>
    </source>
</evidence>
<sequence>MKNRYFPTAVGLYFNYFVHGMGVILMSLNMSSLEQQWHTSAAGVSIVISSLGIGRLSVLLIAGMLSDRFGRRPFIILGTACYLIFFIGISLCSDDFCRLCLWFFSGYGQQFF</sequence>
<keyword evidence="7 9" id="KW-1133">Transmembrane helix</keyword>
<dbReference type="InterPro" id="IPR036259">
    <property type="entry name" value="MFS_trans_sf"/>
</dbReference>
<evidence type="ECO:0000256" key="2">
    <source>
        <dbReference type="ARBA" id="ARBA00008335"/>
    </source>
</evidence>
<dbReference type="PANTHER" id="PTHR23514:SF3">
    <property type="entry name" value="BYPASS OF STOP CODON PROTEIN 6"/>
    <property type="match status" value="1"/>
</dbReference>
<dbReference type="EMBL" id="LR134190">
    <property type="protein sequence ID" value="VEB60191.1"/>
    <property type="molecule type" value="Genomic_DNA"/>
</dbReference>
<dbReference type="InterPro" id="IPR051788">
    <property type="entry name" value="MFS_Transporter"/>
</dbReference>
<evidence type="ECO:0000256" key="1">
    <source>
        <dbReference type="ARBA" id="ARBA00004429"/>
    </source>
</evidence>
<dbReference type="Proteomes" id="UP000269208">
    <property type="component" value="Chromosome"/>
</dbReference>
<feature type="transmembrane region" description="Helical" evidence="9">
    <location>
        <begin position="42"/>
        <end position="62"/>
    </location>
</feature>
<evidence type="ECO:0000313" key="12">
    <source>
        <dbReference type="Proteomes" id="UP000269208"/>
    </source>
</evidence>
<dbReference type="GO" id="GO:0005886">
    <property type="term" value="C:plasma membrane"/>
    <property type="evidence" value="ECO:0007669"/>
    <property type="project" value="UniProtKB-SubCell"/>
</dbReference>
<protein>
    <submittedName>
        <fullName evidence="11">Inner membrane transport protein YdiM</fullName>
    </submittedName>
</protein>
<organism evidence="11 12">
    <name type="scientific">Salmonella enterica I</name>
    <dbReference type="NCBI Taxonomy" id="59201"/>
    <lineage>
        <taxon>Bacteria</taxon>
        <taxon>Pseudomonadati</taxon>
        <taxon>Pseudomonadota</taxon>
        <taxon>Gammaproteobacteria</taxon>
        <taxon>Enterobacterales</taxon>
        <taxon>Enterobacteriaceae</taxon>
        <taxon>Salmonella</taxon>
    </lineage>
</organism>
<keyword evidence="4" id="KW-1003">Cell membrane</keyword>
<accession>A0A3S4I0V0</accession>
<feature type="transmembrane region" description="Helical" evidence="9">
    <location>
        <begin position="74"/>
        <end position="91"/>
    </location>
</feature>
<keyword evidence="5" id="KW-0997">Cell inner membrane</keyword>
<dbReference type="Pfam" id="PF07690">
    <property type="entry name" value="MFS_1"/>
    <property type="match status" value="1"/>
</dbReference>
<evidence type="ECO:0000256" key="9">
    <source>
        <dbReference type="SAM" id="Phobius"/>
    </source>
</evidence>
<keyword evidence="3" id="KW-0813">Transport</keyword>
<evidence type="ECO:0000256" key="3">
    <source>
        <dbReference type="ARBA" id="ARBA00022448"/>
    </source>
</evidence>
<dbReference type="GO" id="GO:0022857">
    <property type="term" value="F:transmembrane transporter activity"/>
    <property type="evidence" value="ECO:0007669"/>
    <property type="project" value="InterPro"/>
</dbReference>
<evidence type="ECO:0000256" key="4">
    <source>
        <dbReference type="ARBA" id="ARBA00022475"/>
    </source>
</evidence>
<feature type="domain" description="Major facilitator superfamily (MFS) profile" evidence="10">
    <location>
        <begin position="8"/>
        <end position="112"/>
    </location>
</feature>
<evidence type="ECO:0000256" key="7">
    <source>
        <dbReference type="ARBA" id="ARBA00022989"/>
    </source>
</evidence>
<dbReference type="InterPro" id="IPR011701">
    <property type="entry name" value="MFS"/>
</dbReference>
<dbReference type="AlphaFoldDB" id="A0A3S4I0V0"/>
<evidence type="ECO:0000256" key="8">
    <source>
        <dbReference type="ARBA" id="ARBA00023136"/>
    </source>
</evidence>
<dbReference type="InterPro" id="IPR005829">
    <property type="entry name" value="Sugar_transporter_CS"/>
</dbReference>
<dbReference type="PROSITE" id="PS50850">
    <property type="entry name" value="MFS"/>
    <property type="match status" value="1"/>
</dbReference>
<dbReference type="Gene3D" id="1.20.1250.20">
    <property type="entry name" value="MFS general substrate transporter like domains"/>
    <property type="match status" value="1"/>
</dbReference>
<comment type="similarity">
    <text evidence="2">Belongs to the major facilitator superfamily.</text>
</comment>
<reference evidence="11 12" key="1">
    <citation type="submission" date="2018-12" db="EMBL/GenBank/DDBJ databases">
        <authorList>
            <consortium name="Pathogen Informatics"/>
        </authorList>
    </citation>
    <scope>NUCLEOTIDE SEQUENCE [LARGE SCALE GENOMIC DNA]</scope>
    <source>
        <strain evidence="11 12">NCTC6754</strain>
    </source>
</reference>